<organism evidence="2 3">
    <name type="scientific">Setaria viridis</name>
    <name type="common">Green bristlegrass</name>
    <name type="synonym">Setaria italica subsp. viridis</name>
    <dbReference type="NCBI Taxonomy" id="4556"/>
    <lineage>
        <taxon>Eukaryota</taxon>
        <taxon>Viridiplantae</taxon>
        <taxon>Streptophyta</taxon>
        <taxon>Embryophyta</taxon>
        <taxon>Tracheophyta</taxon>
        <taxon>Spermatophyta</taxon>
        <taxon>Magnoliopsida</taxon>
        <taxon>Liliopsida</taxon>
        <taxon>Poales</taxon>
        <taxon>Poaceae</taxon>
        <taxon>PACMAD clade</taxon>
        <taxon>Panicoideae</taxon>
        <taxon>Panicodae</taxon>
        <taxon>Paniceae</taxon>
        <taxon>Cenchrinae</taxon>
        <taxon>Setaria</taxon>
    </lineage>
</organism>
<sequence>MQRRVKNEDRMPRRKTAGAEKGGSRLAFEGQAIVRCTSTVPGYTAGGRRGRFPDYATKSGVRWLSHKAMHRTGTLVRP</sequence>
<protein>
    <submittedName>
        <fullName evidence="2">Uncharacterized protein</fullName>
    </submittedName>
</protein>
<name>A0A4U6W716_SETVI</name>
<accession>A0A4U6W716</accession>
<feature type="region of interest" description="Disordered" evidence="1">
    <location>
        <begin position="1"/>
        <end position="24"/>
    </location>
</feature>
<dbReference type="Proteomes" id="UP000298652">
    <property type="component" value="Chromosome 1"/>
</dbReference>
<dbReference type="Gramene" id="TKW38221">
    <property type="protein sequence ID" value="TKW38221"/>
    <property type="gene ID" value="SEVIR_1G099500v2"/>
</dbReference>
<proteinExistence type="predicted"/>
<feature type="compositionally biased region" description="Basic and acidic residues" evidence="1">
    <location>
        <begin position="1"/>
        <end position="11"/>
    </location>
</feature>
<keyword evidence="3" id="KW-1185">Reference proteome</keyword>
<reference evidence="2" key="1">
    <citation type="submission" date="2019-03" db="EMBL/GenBank/DDBJ databases">
        <title>WGS assembly of Setaria viridis.</title>
        <authorList>
            <person name="Huang P."/>
            <person name="Jenkins J."/>
            <person name="Grimwood J."/>
            <person name="Barry K."/>
            <person name="Healey A."/>
            <person name="Mamidi S."/>
            <person name="Sreedasyam A."/>
            <person name="Shu S."/>
            <person name="Feldman M."/>
            <person name="Wu J."/>
            <person name="Yu Y."/>
            <person name="Chen C."/>
            <person name="Johnson J."/>
            <person name="Rokhsar D."/>
            <person name="Baxter I."/>
            <person name="Schmutz J."/>
            <person name="Brutnell T."/>
            <person name="Kellogg E."/>
        </authorList>
    </citation>
    <scope>NUCLEOTIDE SEQUENCE [LARGE SCALE GENOMIC DNA]</scope>
</reference>
<dbReference type="AlphaFoldDB" id="A0A4U6W716"/>
<evidence type="ECO:0000313" key="3">
    <source>
        <dbReference type="Proteomes" id="UP000298652"/>
    </source>
</evidence>
<gene>
    <name evidence="2" type="ORF">SEVIR_1G099500v2</name>
</gene>
<evidence type="ECO:0000313" key="2">
    <source>
        <dbReference type="EMBL" id="TKW38221.1"/>
    </source>
</evidence>
<evidence type="ECO:0000256" key="1">
    <source>
        <dbReference type="SAM" id="MobiDB-lite"/>
    </source>
</evidence>
<dbReference type="EMBL" id="CM016552">
    <property type="protein sequence ID" value="TKW38221.1"/>
    <property type="molecule type" value="Genomic_DNA"/>
</dbReference>